<evidence type="ECO:0000256" key="1">
    <source>
        <dbReference type="SAM" id="MobiDB-lite"/>
    </source>
</evidence>
<comment type="caution">
    <text evidence="2">The sequence shown here is derived from an EMBL/GenBank/DDBJ whole genome shotgun (WGS) entry which is preliminary data.</text>
</comment>
<dbReference type="EMBL" id="JAFDVH010000010">
    <property type="protein sequence ID" value="KAG7469775.1"/>
    <property type="molecule type" value="Genomic_DNA"/>
</dbReference>
<organism evidence="2 3">
    <name type="scientific">Megalops atlanticus</name>
    <name type="common">Tarpon</name>
    <name type="synonym">Clupea gigantea</name>
    <dbReference type="NCBI Taxonomy" id="7932"/>
    <lineage>
        <taxon>Eukaryota</taxon>
        <taxon>Metazoa</taxon>
        <taxon>Chordata</taxon>
        <taxon>Craniata</taxon>
        <taxon>Vertebrata</taxon>
        <taxon>Euteleostomi</taxon>
        <taxon>Actinopterygii</taxon>
        <taxon>Neopterygii</taxon>
        <taxon>Teleostei</taxon>
        <taxon>Elopiformes</taxon>
        <taxon>Megalopidae</taxon>
        <taxon>Megalops</taxon>
    </lineage>
</organism>
<gene>
    <name evidence="2" type="ORF">MATL_G00132380</name>
</gene>
<feature type="compositionally biased region" description="Low complexity" evidence="1">
    <location>
        <begin position="78"/>
        <end position="93"/>
    </location>
</feature>
<dbReference type="AlphaFoldDB" id="A0A9D3T429"/>
<evidence type="ECO:0000313" key="3">
    <source>
        <dbReference type="Proteomes" id="UP001046870"/>
    </source>
</evidence>
<feature type="region of interest" description="Disordered" evidence="1">
    <location>
        <begin position="52"/>
        <end position="96"/>
    </location>
</feature>
<dbReference type="OrthoDB" id="8920520at2759"/>
<accession>A0A9D3T429</accession>
<proteinExistence type="predicted"/>
<dbReference type="InterPro" id="IPR029779">
    <property type="entry name" value="Rmp24-like"/>
</dbReference>
<keyword evidence="3" id="KW-1185">Reference proteome</keyword>
<evidence type="ECO:0000313" key="2">
    <source>
        <dbReference type="EMBL" id="KAG7469775.1"/>
    </source>
</evidence>
<name>A0A9D3T429_MEGAT</name>
<dbReference type="Proteomes" id="UP001046870">
    <property type="component" value="Chromosome 10"/>
</dbReference>
<reference evidence="2" key="1">
    <citation type="submission" date="2021-01" db="EMBL/GenBank/DDBJ databases">
        <authorList>
            <person name="Zahm M."/>
            <person name="Roques C."/>
            <person name="Cabau C."/>
            <person name="Klopp C."/>
            <person name="Donnadieu C."/>
            <person name="Jouanno E."/>
            <person name="Lampietro C."/>
            <person name="Louis A."/>
            <person name="Herpin A."/>
            <person name="Echchiki A."/>
            <person name="Berthelot C."/>
            <person name="Parey E."/>
            <person name="Roest-Crollius H."/>
            <person name="Braasch I."/>
            <person name="Postlethwait J."/>
            <person name="Bobe J."/>
            <person name="Montfort J."/>
            <person name="Bouchez O."/>
            <person name="Begum T."/>
            <person name="Mejri S."/>
            <person name="Adams A."/>
            <person name="Chen W.-J."/>
            <person name="Guiguen Y."/>
        </authorList>
    </citation>
    <scope>NUCLEOTIDE SEQUENCE</scope>
    <source>
        <strain evidence="2">YG-15Mar2019-1</strain>
        <tissue evidence="2">Brain</tissue>
    </source>
</reference>
<sequence>MATFVSLVTCHNCSKTLRRNTANRDYMLGYSKNYWGPSSACKHRTAGLGWTLQPGNRGRSPLPKFAAGQNSRSVLPRSSSTESSTSSSSSTGSMKKSALGHLRKFLLFGNEQRRGRGGLKFFLPAL</sequence>
<dbReference type="Pfam" id="PF15719">
    <property type="entry name" value="Rmp24-like"/>
    <property type="match status" value="1"/>
</dbReference>
<feature type="compositionally biased region" description="Polar residues" evidence="1">
    <location>
        <begin position="68"/>
        <end position="77"/>
    </location>
</feature>
<protein>
    <submittedName>
        <fullName evidence="2">Uncharacterized protein</fullName>
    </submittedName>
</protein>